<dbReference type="Proteomes" id="UP000192472">
    <property type="component" value="Unassembled WGS sequence"/>
</dbReference>
<sequence length="391" mass="44125">MILVKYFNLVLSVLICFVVFSCQADKAEDPVILTGAEQVNLYIPKLEGKSVALLVNHTSLIGGVHLLDTLLSSGVDVVKIFAPEHGFRGNLANGEQVHDDRDQKTGLPLVSLYGKNKKPSSEQLNGIDVVIYDIQDVGARFYTYISSMHHMMEACAKNGITFMLLDRPNPNAHYIDGPVLEKAHASFVGVHPIPIVYGMTTGELAQMVKGESWINESEALDLTIVELKNWTHTSTYELPISPSPNLPNRQSIALYPSLCLFEGTDISMGRGTDFPFQAVGYPDSVFGEFQFTPRRIEGVSKYPPHKNKTCYGDDLRTVNPPNRIDLSYLIKYYQLSKNKANYFNAFFTNLSGTKKLRKQIEEGWSEEEIRTSWQDDLNHFKEKRQQYLIYE</sequence>
<evidence type="ECO:0000259" key="2">
    <source>
        <dbReference type="Pfam" id="PF07075"/>
    </source>
</evidence>
<dbReference type="EMBL" id="FWYF01000005">
    <property type="protein sequence ID" value="SMD38947.1"/>
    <property type="molecule type" value="Genomic_DNA"/>
</dbReference>
<dbReference type="GO" id="GO:0033922">
    <property type="term" value="F:peptidoglycan beta-N-acetylmuramidase activity"/>
    <property type="evidence" value="ECO:0007669"/>
    <property type="project" value="InterPro"/>
</dbReference>
<feature type="domain" description="Peptidoglycan beta-N-acetylmuramidase NamZ N-terminal" evidence="2">
    <location>
        <begin position="51"/>
        <end position="249"/>
    </location>
</feature>
<dbReference type="PANTHER" id="PTHR42915:SF1">
    <property type="entry name" value="PEPTIDOGLYCAN BETA-N-ACETYLMURAMIDASE NAMZ"/>
    <property type="match status" value="1"/>
</dbReference>
<dbReference type="OrthoDB" id="9801061at2"/>
<dbReference type="STRING" id="692418.SAMN04488029_3957"/>
<protein>
    <submittedName>
        <fullName evidence="4">Uncharacterized conserved protein YbbC, DUF1343 family</fullName>
    </submittedName>
</protein>
<evidence type="ECO:0000256" key="1">
    <source>
        <dbReference type="SAM" id="SignalP"/>
    </source>
</evidence>
<feature type="signal peptide" evidence="1">
    <location>
        <begin position="1"/>
        <end position="26"/>
    </location>
</feature>
<dbReference type="PIRSF" id="PIRSF016719">
    <property type="entry name" value="UCP016719"/>
    <property type="match status" value="1"/>
</dbReference>
<evidence type="ECO:0000313" key="5">
    <source>
        <dbReference type="Proteomes" id="UP000192472"/>
    </source>
</evidence>
<dbReference type="RefSeq" id="WP_139793991.1">
    <property type="nucleotide sequence ID" value="NZ_FWYF01000005.1"/>
</dbReference>
<name>A0A1W2GQL9_REIFA</name>
<evidence type="ECO:0000313" key="4">
    <source>
        <dbReference type="EMBL" id="SMD38947.1"/>
    </source>
</evidence>
<keyword evidence="1" id="KW-0732">Signal</keyword>
<dbReference type="Pfam" id="PF07075">
    <property type="entry name" value="NamZ_N"/>
    <property type="match status" value="1"/>
</dbReference>
<dbReference type="Pfam" id="PF20732">
    <property type="entry name" value="NamZ_C"/>
    <property type="match status" value="1"/>
</dbReference>
<dbReference type="Gene3D" id="3.40.50.12170">
    <property type="entry name" value="Uncharacterised protein PF07075, DUF1343"/>
    <property type="match status" value="1"/>
</dbReference>
<dbReference type="Gene3D" id="3.90.1150.140">
    <property type="match status" value="1"/>
</dbReference>
<proteinExistence type="predicted"/>
<dbReference type="InterPro" id="IPR008302">
    <property type="entry name" value="NamZ"/>
</dbReference>
<dbReference type="InterPro" id="IPR048502">
    <property type="entry name" value="NamZ_N"/>
</dbReference>
<dbReference type="AlphaFoldDB" id="A0A1W2GQL9"/>
<organism evidence="4 5">
    <name type="scientific">Reichenbachiella faecimaris</name>
    <dbReference type="NCBI Taxonomy" id="692418"/>
    <lineage>
        <taxon>Bacteria</taxon>
        <taxon>Pseudomonadati</taxon>
        <taxon>Bacteroidota</taxon>
        <taxon>Cytophagia</taxon>
        <taxon>Cytophagales</taxon>
        <taxon>Reichenbachiellaceae</taxon>
        <taxon>Reichenbachiella</taxon>
    </lineage>
</organism>
<keyword evidence="5" id="KW-1185">Reference proteome</keyword>
<dbReference type="PROSITE" id="PS51257">
    <property type="entry name" value="PROKAR_LIPOPROTEIN"/>
    <property type="match status" value="1"/>
</dbReference>
<feature type="domain" description="Peptidoglycan beta-N-acetylmuramidase NamZ C-terminal" evidence="3">
    <location>
        <begin position="254"/>
        <end position="390"/>
    </location>
</feature>
<dbReference type="InterPro" id="IPR048503">
    <property type="entry name" value="NamZ_C"/>
</dbReference>
<accession>A0A1W2GQL9</accession>
<gene>
    <name evidence="4" type="ORF">SAMN04488029_3957</name>
</gene>
<reference evidence="4 5" key="1">
    <citation type="submission" date="2017-04" db="EMBL/GenBank/DDBJ databases">
        <authorList>
            <person name="Afonso C.L."/>
            <person name="Miller P.J."/>
            <person name="Scott M.A."/>
            <person name="Spackman E."/>
            <person name="Goraichik I."/>
            <person name="Dimitrov K.M."/>
            <person name="Suarez D.L."/>
            <person name="Swayne D.E."/>
        </authorList>
    </citation>
    <scope>NUCLEOTIDE SEQUENCE [LARGE SCALE GENOMIC DNA]</scope>
    <source>
        <strain evidence="4 5">DSM 26133</strain>
    </source>
</reference>
<evidence type="ECO:0000259" key="3">
    <source>
        <dbReference type="Pfam" id="PF20732"/>
    </source>
</evidence>
<dbReference type="PANTHER" id="PTHR42915">
    <property type="entry name" value="HYPOTHETICAL 460 KDA PROTEIN IN FEUA-SIGW INTERGENIC REGION [PRECURSOR]"/>
    <property type="match status" value="1"/>
</dbReference>
<feature type="chain" id="PRO_5012664429" evidence="1">
    <location>
        <begin position="27"/>
        <end position="391"/>
    </location>
</feature>